<reference evidence="2 3" key="1">
    <citation type="submission" date="2014-11" db="EMBL/GenBank/DDBJ databases">
        <title>Complete Genome Sequence of Pseudoalteromonas sp. Strain OCN003 Isolated from Kaneohe Bay, Oahu, Hawaii.</title>
        <authorList>
            <person name="Beurmann S."/>
            <person name="Videau P."/>
            <person name="Ushijima B."/>
            <person name="Smith A.M."/>
            <person name="Aeby G.S."/>
            <person name="Callahan S.M."/>
            <person name="Belcaid M."/>
        </authorList>
    </citation>
    <scope>NUCLEOTIDE SEQUENCE [LARGE SCALE GENOMIC DNA]</scope>
    <source>
        <strain evidence="2 3">OCN003</strain>
    </source>
</reference>
<dbReference type="STRING" id="1348114.OM33_12505"/>
<name>A0A0A7EH32_9GAMM</name>
<evidence type="ECO:0000256" key="1">
    <source>
        <dbReference type="SAM" id="Coils"/>
    </source>
</evidence>
<organism evidence="2 3">
    <name type="scientific">Pseudoalteromonas piratica</name>
    <dbReference type="NCBI Taxonomy" id="1348114"/>
    <lineage>
        <taxon>Bacteria</taxon>
        <taxon>Pseudomonadati</taxon>
        <taxon>Pseudomonadota</taxon>
        <taxon>Gammaproteobacteria</taxon>
        <taxon>Alteromonadales</taxon>
        <taxon>Pseudoalteromonadaceae</taxon>
        <taxon>Pseudoalteromonas</taxon>
    </lineage>
</organism>
<dbReference type="KEGG" id="pseo:OM33_12505"/>
<keyword evidence="3" id="KW-1185">Reference proteome</keyword>
<feature type="coiled-coil region" evidence="1">
    <location>
        <begin position="109"/>
        <end position="164"/>
    </location>
</feature>
<sequence length="187" mass="21486">MHLNDLALLAPSEGQLAHLQQCTECQSRLDNLQKVNAQLNALPELAPSELSWQRIQKTLKQNEVVEDAKSPIFLNWKIGARVAACLGFMVLAGYQYVLHSSLSKTQFELENVIAQNEQLYLQLENMRSSETAYDIQLAKIDYLINQLDNKLQQAYLENQSEQQILQLWQTRQALLKEIEQFSVNNQI</sequence>
<evidence type="ECO:0000313" key="3">
    <source>
        <dbReference type="Proteomes" id="UP000030341"/>
    </source>
</evidence>
<evidence type="ECO:0000313" key="2">
    <source>
        <dbReference type="EMBL" id="AIY65858.1"/>
    </source>
</evidence>
<dbReference type="HOGENOM" id="CLU_1446519_0_0_6"/>
<dbReference type="EMBL" id="CP009888">
    <property type="protein sequence ID" value="AIY65858.1"/>
    <property type="molecule type" value="Genomic_DNA"/>
</dbReference>
<dbReference type="eggNOG" id="ENOG502ZH0D">
    <property type="taxonomic scope" value="Bacteria"/>
</dbReference>
<dbReference type="RefSeq" id="WP_038642153.1">
    <property type="nucleotide sequence ID" value="NZ_CP009888.1"/>
</dbReference>
<protein>
    <submittedName>
        <fullName evidence="2">Uncharacterized protein</fullName>
    </submittedName>
</protein>
<gene>
    <name evidence="2" type="ORF">OM33_12505</name>
</gene>
<dbReference type="AlphaFoldDB" id="A0A0A7EH32"/>
<dbReference type="Proteomes" id="UP000030341">
    <property type="component" value="Chromosome 1"/>
</dbReference>
<keyword evidence="1" id="KW-0175">Coiled coil</keyword>
<proteinExistence type="predicted"/>
<dbReference type="OrthoDB" id="9963116at2"/>
<accession>A0A0A7EH32</accession>